<dbReference type="GO" id="GO:0016705">
    <property type="term" value="F:oxidoreductase activity, acting on paired donors, with incorporation or reduction of molecular oxygen"/>
    <property type="evidence" value="ECO:0007669"/>
    <property type="project" value="InterPro"/>
</dbReference>
<dbReference type="Proteomes" id="UP000076927">
    <property type="component" value="Chromosome"/>
</dbReference>
<dbReference type="InterPro" id="IPR036396">
    <property type="entry name" value="Cyt_P450_sf"/>
</dbReference>
<dbReference type="RefSeq" id="WP_068610086.1">
    <property type="nucleotide sequence ID" value="NZ_CP011388.1"/>
</dbReference>
<dbReference type="AlphaFoldDB" id="A0A172TN01"/>
<dbReference type="KEGG" id="pswu:SY83_21000"/>
<keyword evidence="4 8" id="KW-0560">Oxidoreductase</keyword>
<comment type="cofactor">
    <cofactor evidence="7">
        <name>heme</name>
        <dbReference type="ChEBI" id="CHEBI:30413"/>
    </cofactor>
</comment>
<evidence type="ECO:0000256" key="8">
    <source>
        <dbReference type="RuleBase" id="RU000461"/>
    </source>
</evidence>
<dbReference type="PANTHER" id="PTHR24291">
    <property type="entry name" value="CYTOCHROME P450 FAMILY 4"/>
    <property type="match status" value="1"/>
</dbReference>
<keyword evidence="10" id="KW-1185">Reference proteome</keyword>
<evidence type="ECO:0000256" key="2">
    <source>
        <dbReference type="ARBA" id="ARBA00022617"/>
    </source>
</evidence>
<keyword evidence="2 7" id="KW-0349">Heme</keyword>
<dbReference type="CDD" id="cd20620">
    <property type="entry name" value="CYP132-like"/>
    <property type="match status" value="1"/>
</dbReference>
<dbReference type="EMBL" id="CP011388">
    <property type="protein sequence ID" value="ANE48346.1"/>
    <property type="molecule type" value="Genomic_DNA"/>
</dbReference>
<dbReference type="OrthoDB" id="9789468at2"/>
<reference evidence="9 10" key="1">
    <citation type="submission" date="2015-01" db="EMBL/GenBank/DDBJ databases">
        <title>Paenibacillus swuensis/DY6/whole genome sequencing.</title>
        <authorList>
            <person name="Kim M.K."/>
            <person name="Srinivasan S."/>
            <person name="Lee J.-J."/>
        </authorList>
    </citation>
    <scope>NUCLEOTIDE SEQUENCE [LARGE SCALE GENOMIC DNA]</scope>
    <source>
        <strain evidence="9 10">DY6</strain>
    </source>
</reference>
<dbReference type="Pfam" id="PF00067">
    <property type="entry name" value="p450"/>
    <property type="match status" value="1"/>
</dbReference>
<evidence type="ECO:0000256" key="6">
    <source>
        <dbReference type="ARBA" id="ARBA00023033"/>
    </source>
</evidence>
<evidence type="ECO:0000313" key="10">
    <source>
        <dbReference type="Proteomes" id="UP000076927"/>
    </source>
</evidence>
<organism evidence="9 10">
    <name type="scientific">Paenibacillus swuensis</name>
    <dbReference type="NCBI Taxonomy" id="1178515"/>
    <lineage>
        <taxon>Bacteria</taxon>
        <taxon>Bacillati</taxon>
        <taxon>Bacillota</taxon>
        <taxon>Bacilli</taxon>
        <taxon>Bacillales</taxon>
        <taxon>Paenibacillaceae</taxon>
        <taxon>Paenibacillus</taxon>
    </lineage>
</organism>
<dbReference type="InterPro" id="IPR050196">
    <property type="entry name" value="Cytochrome_P450_Monoox"/>
</dbReference>
<evidence type="ECO:0000313" key="9">
    <source>
        <dbReference type="EMBL" id="ANE48346.1"/>
    </source>
</evidence>
<gene>
    <name evidence="9" type="ORF">SY83_21000</name>
</gene>
<protein>
    <recommendedName>
        <fullName evidence="11">Cytochrome P450</fullName>
    </recommendedName>
</protein>
<dbReference type="InterPro" id="IPR001128">
    <property type="entry name" value="Cyt_P450"/>
</dbReference>
<dbReference type="Gene3D" id="1.10.630.10">
    <property type="entry name" value="Cytochrome P450"/>
    <property type="match status" value="1"/>
</dbReference>
<dbReference type="GO" id="GO:0005506">
    <property type="term" value="F:iron ion binding"/>
    <property type="evidence" value="ECO:0007669"/>
    <property type="project" value="InterPro"/>
</dbReference>
<dbReference type="PROSITE" id="PS00086">
    <property type="entry name" value="CYTOCHROME_P450"/>
    <property type="match status" value="1"/>
</dbReference>
<accession>A0A172TN01</accession>
<evidence type="ECO:0000256" key="5">
    <source>
        <dbReference type="ARBA" id="ARBA00023004"/>
    </source>
</evidence>
<evidence type="ECO:0008006" key="11">
    <source>
        <dbReference type="Google" id="ProtNLM"/>
    </source>
</evidence>
<dbReference type="InterPro" id="IPR017972">
    <property type="entry name" value="Cyt_P450_CS"/>
</dbReference>
<evidence type="ECO:0000256" key="4">
    <source>
        <dbReference type="ARBA" id="ARBA00023002"/>
    </source>
</evidence>
<name>A0A172TN01_9BACL</name>
<comment type="similarity">
    <text evidence="1 8">Belongs to the cytochrome P450 family.</text>
</comment>
<dbReference type="PANTHER" id="PTHR24291:SF50">
    <property type="entry name" value="BIFUNCTIONAL ALBAFLAVENONE MONOOXYGENASE_TERPENE SYNTHASE"/>
    <property type="match status" value="1"/>
</dbReference>
<proteinExistence type="inferred from homology"/>
<dbReference type="PRINTS" id="PR00385">
    <property type="entry name" value="P450"/>
</dbReference>
<evidence type="ECO:0000256" key="3">
    <source>
        <dbReference type="ARBA" id="ARBA00022723"/>
    </source>
</evidence>
<dbReference type="PRINTS" id="PR00463">
    <property type="entry name" value="EP450I"/>
</dbReference>
<keyword evidence="3 7" id="KW-0479">Metal-binding</keyword>
<dbReference type="SUPFAM" id="SSF48264">
    <property type="entry name" value="Cytochrome P450"/>
    <property type="match status" value="1"/>
</dbReference>
<sequence>MSNAIRANQSPKGHWLLGHVKQLFGQPDLFMEELRGYEDIVKIRLLREPNYVITNPDMIKEVLVTKQKSFKKPKVFDKLKTFVGEGILTSDHELHKRQRGMMQPSFSRTHIQKYAEDMVDIPSHYLDDWKDGETRSIEHDMLNIALAVITKTMFSMDVFANYDKIGKPMDTCLHQVTKRMRAIIDLPLSVPTKDNKIYGEALRILDEFIYDVIRERTADAEASKEDLLSVLMAARDAEDQTGMSDKQLRDEILTIFLAGHETTANTLTWAFYEITRHPEVLQRLQEELASVLDGREPTLQDYDKLGYTQNIIWEVLRLYPPAWLIGRKATEDVEIGEYLIQQGEEVTVSPYLMHRHPKYFPEPNRFRPERFDHDMVKGIPQFAYFPFGGGARVCIGNHFAMLEATLILATIAQRYEFRYLEEDQQVKPEFIITLRPKGGLNMTVHSRSAASVDVPKSTDVPSVLS</sequence>
<keyword evidence="5 7" id="KW-0408">Iron</keyword>
<feature type="binding site" description="axial binding residue" evidence="7">
    <location>
        <position position="394"/>
    </location>
    <ligand>
        <name>heme</name>
        <dbReference type="ChEBI" id="CHEBI:30413"/>
    </ligand>
    <ligandPart>
        <name>Fe</name>
        <dbReference type="ChEBI" id="CHEBI:18248"/>
    </ligandPart>
</feature>
<dbReference type="InterPro" id="IPR002401">
    <property type="entry name" value="Cyt_P450_E_grp-I"/>
</dbReference>
<dbReference type="GO" id="GO:0004497">
    <property type="term" value="F:monooxygenase activity"/>
    <property type="evidence" value="ECO:0007669"/>
    <property type="project" value="UniProtKB-KW"/>
</dbReference>
<dbReference type="PATRIC" id="fig|1178515.4.peg.4255"/>
<dbReference type="STRING" id="1178515.SY83_21000"/>
<keyword evidence="6 8" id="KW-0503">Monooxygenase</keyword>
<evidence type="ECO:0000256" key="7">
    <source>
        <dbReference type="PIRSR" id="PIRSR602401-1"/>
    </source>
</evidence>
<evidence type="ECO:0000256" key="1">
    <source>
        <dbReference type="ARBA" id="ARBA00010617"/>
    </source>
</evidence>
<dbReference type="GO" id="GO:0020037">
    <property type="term" value="F:heme binding"/>
    <property type="evidence" value="ECO:0007669"/>
    <property type="project" value="InterPro"/>
</dbReference>